<evidence type="ECO:0000313" key="21">
    <source>
        <dbReference type="EMBL" id="JAT65904.1"/>
    </source>
</evidence>
<dbReference type="InterPro" id="IPR000719">
    <property type="entry name" value="Prot_kinase_dom"/>
</dbReference>
<dbReference type="Gene3D" id="3.30.200.20">
    <property type="entry name" value="Phosphorylase Kinase, domain 1"/>
    <property type="match status" value="1"/>
</dbReference>
<dbReference type="PROSITE" id="PS00108">
    <property type="entry name" value="PROTEIN_KINASE_ST"/>
    <property type="match status" value="1"/>
</dbReference>
<dbReference type="EC" id="2.7.11.1" evidence="3"/>
<dbReference type="AlphaFoldDB" id="A0A1D1ZFZ8"/>
<dbReference type="CDD" id="cd14066">
    <property type="entry name" value="STKc_IRAK"/>
    <property type="match status" value="1"/>
</dbReference>
<feature type="signal peptide" evidence="19">
    <location>
        <begin position="1"/>
        <end position="29"/>
    </location>
</feature>
<evidence type="ECO:0000256" key="15">
    <source>
        <dbReference type="ARBA" id="ARBA00023170"/>
    </source>
</evidence>
<feature type="binding site" evidence="17">
    <location>
        <position position="664"/>
    </location>
    <ligand>
        <name>ATP</name>
        <dbReference type="ChEBI" id="CHEBI:30616"/>
    </ligand>
</feature>
<evidence type="ECO:0000256" key="2">
    <source>
        <dbReference type="ARBA" id="ARBA00004479"/>
    </source>
</evidence>
<keyword evidence="12 17" id="KW-0067">ATP-binding</keyword>
<accession>A0A1D1ZFZ8</accession>
<dbReference type="PANTHER" id="PTHR45974">
    <property type="entry name" value="RECEPTOR-LIKE PROTEIN 55"/>
    <property type="match status" value="1"/>
</dbReference>
<dbReference type="InterPro" id="IPR017441">
    <property type="entry name" value="Protein_kinase_ATP_BS"/>
</dbReference>
<keyword evidence="11 21" id="KW-0418">Kinase</keyword>
<dbReference type="PROSITE" id="PS00107">
    <property type="entry name" value="PROTEIN_KINASE_ATP"/>
    <property type="match status" value="1"/>
</dbReference>
<keyword evidence="14 18" id="KW-0472">Membrane</keyword>
<dbReference type="SMART" id="SM00220">
    <property type="entry name" value="S_TKc"/>
    <property type="match status" value="1"/>
</dbReference>
<dbReference type="GO" id="GO:0005886">
    <property type="term" value="C:plasma membrane"/>
    <property type="evidence" value="ECO:0007669"/>
    <property type="project" value="UniProtKB-SubCell"/>
</dbReference>
<dbReference type="FunFam" id="1.10.510.10:FF:000453">
    <property type="entry name" value="LRR receptor-like serine/threonine-protein kinase HSL2"/>
    <property type="match status" value="1"/>
</dbReference>
<dbReference type="FunFam" id="3.80.10.10:FF:000542">
    <property type="entry name" value="Leucine-rich repeat protein kinase family protein"/>
    <property type="match status" value="1"/>
</dbReference>
<dbReference type="FunFam" id="3.30.200.20:FF:000328">
    <property type="entry name" value="Leucine-rich repeat protein kinase family protein"/>
    <property type="match status" value="1"/>
</dbReference>
<proteinExistence type="predicted"/>
<feature type="transmembrane region" description="Helical" evidence="18">
    <location>
        <begin position="564"/>
        <end position="587"/>
    </location>
</feature>
<evidence type="ECO:0000256" key="10">
    <source>
        <dbReference type="ARBA" id="ARBA00022741"/>
    </source>
</evidence>
<evidence type="ECO:0000256" key="16">
    <source>
        <dbReference type="ARBA" id="ARBA00023180"/>
    </source>
</evidence>
<dbReference type="Pfam" id="PF00560">
    <property type="entry name" value="LRR_1"/>
    <property type="match status" value="1"/>
</dbReference>
<dbReference type="InterPro" id="IPR032675">
    <property type="entry name" value="LRR_dom_sf"/>
</dbReference>
<evidence type="ECO:0000256" key="7">
    <source>
        <dbReference type="ARBA" id="ARBA00022692"/>
    </source>
</evidence>
<dbReference type="Gene3D" id="1.10.510.10">
    <property type="entry name" value="Transferase(Phosphotransferase) domain 1"/>
    <property type="match status" value="1"/>
</dbReference>
<evidence type="ECO:0000256" key="18">
    <source>
        <dbReference type="SAM" id="Phobius"/>
    </source>
</evidence>
<keyword evidence="9" id="KW-0677">Repeat</keyword>
<feature type="domain" description="Protein kinase" evidence="20">
    <location>
        <begin position="636"/>
        <end position="909"/>
    </location>
</feature>
<reference evidence="21" key="1">
    <citation type="submission" date="2015-07" db="EMBL/GenBank/DDBJ databases">
        <title>Transcriptome Assembly of Anthurium amnicola.</title>
        <authorList>
            <person name="Suzuki J."/>
        </authorList>
    </citation>
    <scope>NUCLEOTIDE SEQUENCE</scope>
</reference>
<evidence type="ECO:0000256" key="5">
    <source>
        <dbReference type="ARBA" id="ARBA00022614"/>
    </source>
</evidence>
<keyword evidence="4" id="KW-0723">Serine/threonine-protein kinase</keyword>
<dbReference type="InterPro" id="IPR011009">
    <property type="entry name" value="Kinase-like_dom_sf"/>
</dbReference>
<dbReference type="InterPro" id="IPR001245">
    <property type="entry name" value="Ser-Thr/Tyr_kinase_cat_dom"/>
</dbReference>
<dbReference type="FunFam" id="3.80.10.10:FF:000363">
    <property type="entry name" value="Leucine-rich repeat family protein"/>
    <property type="match status" value="1"/>
</dbReference>
<keyword evidence="6" id="KW-0808">Transferase</keyword>
<keyword evidence="10 17" id="KW-0547">Nucleotide-binding</keyword>
<dbReference type="SUPFAM" id="SSF56112">
    <property type="entry name" value="Protein kinase-like (PK-like)"/>
    <property type="match status" value="1"/>
</dbReference>
<protein>
    <recommendedName>
        <fullName evidence="3">non-specific serine/threonine protein kinase</fullName>
        <ecNumber evidence="3">2.7.11.1</ecNumber>
    </recommendedName>
</protein>
<comment type="subcellular location">
    <subcellularLocation>
        <location evidence="1">Cell membrane</location>
        <topology evidence="1">Single-pass membrane protein</topology>
    </subcellularLocation>
    <subcellularLocation>
        <location evidence="2">Membrane</location>
        <topology evidence="2">Single-pass type I membrane protein</topology>
    </subcellularLocation>
</comment>
<dbReference type="Pfam" id="PF07714">
    <property type="entry name" value="PK_Tyr_Ser-Thr"/>
    <property type="match status" value="1"/>
</dbReference>
<evidence type="ECO:0000256" key="13">
    <source>
        <dbReference type="ARBA" id="ARBA00022989"/>
    </source>
</evidence>
<organism evidence="21">
    <name type="scientific">Anthurium amnicola</name>
    <dbReference type="NCBI Taxonomy" id="1678845"/>
    <lineage>
        <taxon>Eukaryota</taxon>
        <taxon>Viridiplantae</taxon>
        <taxon>Streptophyta</taxon>
        <taxon>Embryophyta</taxon>
        <taxon>Tracheophyta</taxon>
        <taxon>Spermatophyta</taxon>
        <taxon>Magnoliopsida</taxon>
        <taxon>Liliopsida</taxon>
        <taxon>Araceae</taxon>
        <taxon>Pothoideae</taxon>
        <taxon>Potheae</taxon>
        <taxon>Anthurium</taxon>
    </lineage>
</organism>
<dbReference type="SUPFAM" id="SSF52058">
    <property type="entry name" value="L domain-like"/>
    <property type="match status" value="1"/>
</dbReference>
<dbReference type="InterPro" id="IPR008271">
    <property type="entry name" value="Ser/Thr_kinase_AS"/>
</dbReference>
<keyword evidence="5" id="KW-0433">Leucine-rich repeat</keyword>
<evidence type="ECO:0000256" key="12">
    <source>
        <dbReference type="ARBA" id="ARBA00022840"/>
    </source>
</evidence>
<keyword evidence="7 18" id="KW-0812">Transmembrane</keyword>
<keyword evidence="8 19" id="KW-0732">Signal</keyword>
<name>A0A1D1ZFZ8_9ARAE</name>
<dbReference type="GO" id="GO:0005524">
    <property type="term" value="F:ATP binding"/>
    <property type="evidence" value="ECO:0007669"/>
    <property type="project" value="UniProtKB-UniRule"/>
</dbReference>
<evidence type="ECO:0000256" key="3">
    <source>
        <dbReference type="ARBA" id="ARBA00012513"/>
    </source>
</evidence>
<evidence type="ECO:0000256" key="8">
    <source>
        <dbReference type="ARBA" id="ARBA00022729"/>
    </source>
</evidence>
<evidence type="ECO:0000259" key="20">
    <source>
        <dbReference type="PROSITE" id="PS50011"/>
    </source>
</evidence>
<dbReference type="GO" id="GO:0004674">
    <property type="term" value="F:protein serine/threonine kinase activity"/>
    <property type="evidence" value="ECO:0007669"/>
    <property type="project" value="UniProtKB-KW"/>
</dbReference>
<evidence type="ECO:0000256" key="17">
    <source>
        <dbReference type="PROSITE-ProRule" id="PRU10141"/>
    </source>
</evidence>
<keyword evidence="15 21" id="KW-0675">Receptor</keyword>
<gene>
    <name evidence="21" type="primary">At5g49770_14</name>
    <name evidence="21" type="ORF">g.95561</name>
</gene>
<sequence length="959" mass="104875">MGSLFSLRTTGLVWIMLLNLLFRLPVALAETYPQDAVALSSLSSMWLNKPLNWVGSDPCGSQWTGITCSKSRVVYIKLSSMGLNGTLTGDIQYLTELQVLDLSSNLGLTGTLPPSIGTLSRLTNLILVGCSFFGEIPDLSSLQQLVFLSLNSNQFTGEIPPSIGTLSKLYWLDLADNKLSGTIPVSSGNSSGLDMLTHTLHFHFGKNQLSGVIPDQLFRSDMHLIHLLLDNNAFSGSIPSTLGLVTSLELVRLDRNSLTGNVPSNINNLTGVGELHLSHNKLTGSLPNLTGLESLSYVDLSNNTFDASDAPPWFSTLGSLTTLVMEYLRVGGQVPQSLFTLPQLQAVCLRDNLFSGTLNLGSNFSSQLQLVDFRNNKIDFFIEGGGYRNELILVGTPFCEQSGSNSLCTTEQKSTPPYSTPIPNCQQINCSSDENLSPNCRCAYPYRGTLYFRAISFSDLGNKSMFQALEAALLESFESQHIPVDSIALLNTFVNADNYLHVGVRVYPSDEAHFSQSEISNIGFTLSNQMFKPPKYFGPYFFIGVPDSAFQEVSQSSKSTNLPVIVGASVGGVALALIVIGLIIYAVRRKGNVKRASERSQPFATWDPNKSSGSVPCIRGPRCFTFDELKQSTNNFSDANDIGSGGYGKVYRGKLPTGQLVAVKRAQQGSMQGGLEFKTEIELLSRVHHKNLVSLVGFCFDKGEQMLVYEYVPNGTLNESLAGKSGVHLDWKRRLRVALGAARGLTYLHEHVNPPIVHRDIKSNNILLDDHLNAKVADFGLSKPLSDGQKGYITTQVKGTMGYLDPEYYMTQQLTDKSDVYSFGVLLLELVTAKRPIERGRYIVREVRLSMNKTKDLYALHDLLDPAIALAIPLGGFEKFVDLAMRCVEESSMDRPTMSEAVKDIENVMQLAGMNPNAESAPASASYVATSRANSLHPYSNEAFLDYSGGMPSLKIEPK</sequence>
<dbReference type="PROSITE" id="PS50011">
    <property type="entry name" value="PROTEIN_KINASE_DOM"/>
    <property type="match status" value="1"/>
</dbReference>
<keyword evidence="16" id="KW-0325">Glycoprotein</keyword>
<evidence type="ECO:0000256" key="9">
    <source>
        <dbReference type="ARBA" id="ARBA00022737"/>
    </source>
</evidence>
<dbReference type="InterPro" id="IPR001611">
    <property type="entry name" value="Leu-rich_rpt"/>
</dbReference>
<evidence type="ECO:0000256" key="4">
    <source>
        <dbReference type="ARBA" id="ARBA00022527"/>
    </source>
</evidence>
<dbReference type="EMBL" id="GDJX01002032">
    <property type="protein sequence ID" value="JAT65904.1"/>
    <property type="molecule type" value="Transcribed_RNA"/>
</dbReference>
<dbReference type="Gene3D" id="3.80.10.10">
    <property type="entry name" value="Ribonuclease Inhibitor"/>
    <property type="match status" value="4"/>
</dbReference>
<evidence type="ECO:0000256" key="19">
    <source>
        <dbReference type="SAM" id="SignalP"/>
    </source>
</evidence>
<evidence type="ECO:0000256" key="1">
    <source>
        <dbReference type="ARBA" id="ARBA00004162"/>
    </source>
</evidence>
<evidence type="ECO:0000256" key="6">
    <source>
        <dbReference type="ARBA" id="ARBA00022679"/>
    </source>
</evidence>
<dbReference type="PANTHER" id="PTHR45974:SF266">
    <property type="entry name" value="LEUCINE-RICH REPEAT RECEPTOR PROTEIN KINASE HPCA1"/>
    <property type="match status" value="1"/>
</dbReference>
<evidence type="ECO:0000256" key="14">
    <source>
        <dbReference type="ARBA" id="ARBA00023136"/>
    </source>
</evidence>
<feature type="chain" id="PRO_5008900995" description="non-specific serine/threonine protein kinase" evidence="19">
    <location>
        <begin position="30"/>
        <end position="959"/>
    </location>
</feature>
<evidence type="ECO:0000256" key="11">
    <source>
        <dbReference type="ARBA" id="ARBA00022777"/>
    </source>
</evidence>
<keyword evidence="13 18" id="KW-1133">Transmembrane helix</keyword>